<dbReference type="InterPro" id="IPR001173">
    <property type="entry name" value="Glyco_trans_2-like"/>
</dbReference>
<dbReference type="Pfam" id="PF13632">
    <property type="entry name" value="Glyco_trans_2_3"/>
    <property type="match status" value="1"/>
</dbReference>
<feature type="transmembrane region" description="Helical" evidence="7">
    <location>
        <begin position="390"/>
        <end position="412"/>
    </location>
</feature>
<evidence type="ECO:0000256" key="5">
    <source>
        <dbReference type="ARBA" id="ARBA00022989"/>
    </source>
</evidence>
<keyword evidence="4 7" id="KW-0812">Transmembrane</keyword>
<keyword evidence="5 7" id="KW-1133">Transmembrane helix</keyword>
<name>A0ABP7XGT1_9FLAO</name>
<comment type="subcellular location">
    <subcellularLocation>
        <location evidence="1">Membrane</location>
        <topology evidence="1">Multi-pass membrane protein</topology>
    </subcellularLocation>
</comment>
<dbReference type="SUPFAM" id="SSF53448">
    <property type="entry name" value="Nucleotide-diphospho-sugar transferases"/>
    <property type="match status" value="1"/>
</dbReference>
<dbReference type="RefSeq" id="WP_344926213.1">
    <property type="nucleotide sequence ID" value="NZ_BAABCW010000005.1"/>
</dbReference>
<evidence type="ECO:0000256" key="1">
    <source>
        <dbReference type="ARBA" id="ARBA00004141"/>
    </source>
</evidence>
<dbReference type="Gene3D" id="3.90.550.10">
    <property type="entry name" value="Spore Coat Polysaccharide Biosynthesis Protein SpsA, Chain A"/>
    <property type="match status" value="1"/>
</dbReference>
<feature type="transmembrane region" description="Helical" evidence="7">
    <location>
        <begin position="506"/>
        <end position="527"/>
    </location>
</feature>
<protein>
    <submittedName>
        <fullName evidence="9">Glycosyltransferase</fullName>
    </submittedName>
</protein>
<evidence type="ECO:0000256" key="4">
    <source>
        <dbReference type="ARBA" id="ARBA00022692"/>
    </source>
</evidence>
<dbReference type="EMBL" id="BAABCW010000005">
    <property type="protein sequence ID" value="GAA4115484.1"/>
    <property type="molecule type" value="Genomic_DNA"/>
</dbReference>
<reference evidence="10" key="1">
    <citation type="journal article" date="2019" name="Int. J. Syst. Evol. Microbiol.">
        <title>The Global Catalogue of Microorganisms (GCM) 10K type strain sequencing project: providing services to taxonomists for standard genome sequencing and annotation.</title>
        <authorList>
            <consortium name="The Broad Institute Genomics Platform"/>
            <consortium name="The Broad Institute Genome Sequencing Center for Infectious Disease"/>
            <person name="Wu L."/>
            <person name="Ma J."/>
        </authorList>
    </citation>
    <scope>NUCLEOTIDE SEQUENCE [LARGE SCALE GENOMIC DNA]</scope>
    <source>
        <strain evidence="10">JCM 17106</strain>
    </source>
</reference>
<proteinExistence type="predicted"/>
<sequence length="551" mass="64004">MDQSEPNKRKLIHKYFVSKTQLWLSLIISAACLLGIYSTIRTQPLYIILLVEVCVGLIIWNTVYQILYDLKLLSFSSEYDYKPKLNKEKELPTITFIIPSYNEPFNVAKMTFDSAVNCSYNGKKEIIVVDNSSKCLTEDFRNWKNYVTNFKSHFPDENITAKFFYNEERSKLKPGNLDVAVKKIEEGEYVVILDVDSTLPADKDLLQRSVAEFEADSKLGFIQYALKSTNNHFNDLTQAIGISQDLNRLRLTSRGYGGYKVFVGHNGMLRKEILDQVGDWTNYYKGHVMITEDILKSVEIYDKGYYGKSLSIETGEWIPNSLKALESMWSRWNYGTSQVLFKYFRKIYTKKANLIEKVDISFHIFNHIALGLFYPLVFFFQLFFQGWATNVFVFLGFLCPQIIAATVSYFKFQRPQKISVFKKMKYLYVGFLFIDMFIVATQLKSTFNFALSIPQGWDVTSKGVDKKVPKKDFVRSKWFYILFGFVPIVVCMISWIINYDMRMEALIYHALLLFTSFNYILGLGRYLSFGRKEHNKIEHADIDNVLIASAA</sequence>
<dbReference type="PANTHER" id="PTHR43867">
    <property type="entry name" value="CELLULOSE SYNTHASE CATALYTIC SUBUNIT A [UDP-FORMING]"/>
    <property type="match status" value="1"/>
</dbReference>
<dbReference type="InterPro" id="IPR029044">
    <property type="entry name" value="Nucleotide-diphossugar_trans"/>
</dbReference>
<keyword evidence="10" id="KW-1185">Reference proteome</keyword>
<feature type="transmembrane region" description="Helical" evidence="7">
    <location>
        <begin position="424"/>
        <end position="443"/>
    </location>
</feature>
<accession>A0ABP7XGT1</accession>
<gene>
    <name evidence="9" type="ORF">GCM10022393_15620</name>
</gene>
<evidence type="ECO:0000256" key="3">
    <source>
        <dbReference type="ARBA" id="ARBA00022679"/>
    </source>
</evidence>
<feature type="transmembrane region" description="Helical" evidence="7">
    <location>
        <begin position="21"/>
        <end position="40"/>
    </location>
</feature>
<feature type="transmembrane region" description="Helical" evidence="7">
    <location>
        <begin position="478"/>
        <end position="499"/>
    </location>
</feature>
<feature type="transmembrane region" description="Helical" evidence="7">
    <location>
        <begin position="46"/>
        <end position="67"/>
    </location>
</feature>
<comment type="caution">
    <text evidence="9">The sequence shown here is derived from an EMBL/GenBank/DDBJ whole genome shotgun (WGS) entry which is preliminary data.</text>
</comment>
<evidence type="ECO:0000259" key="8">
    <source>
        <dbReference type="Pfam" id="PF13632"/>
    </source>
</evidence>
<feature type="domain" description="Glycosyltransferase 2-like" evidence="8">
    <location>
        <begin position="189"/>
        <end position="380"/>
    </location>
</feature>
<dbReference type="InterPro" id="IPR050321">
    <property type="entry name" value="Glycosyltr_2/OpgH_subfam"/>
</dbReference>
<evidence type="ECO:0000256" key="6">
    <source>
        <dbReference type="ARBA" id="ARBA00023136"/>
    </source>
</evidence>
<feature type="transmembrane region" description="Helical" evidence="7">
    <location>
        <begin position="364"/>
        <end position="384"/>
    </location>
</feature>
<evidence type="ECO:0000256" key="7">
    <source>
        <dbReference type="SAM" id="Phobius"/>
    </source>
</evidence>
<organism evidence="9 10">
    <name type="scientific">Aquimarina addita</name>
    <dbReference type="NCBI Taxonomy" id="870485"/>
    <lineage>
        <taxon>Bacteria</taxon>
        <taxon>Pseudomonadati</taxon>
        <taxon>Bacteroidota</taxon>
        <taxon>Flavobacteriia</taxon>
        <taxon>Flavobacteriales</taxon>
        <taxon>Flavobacteriaceae</taxon>
        <taxon>Aquimarina</taxon>
    </lineage>
</organism>
<evidence type="ECO:0000313" key="10">
    <source>
        <dbReference type="Proteomes" id="UP001500459"/>
    </source>
</evidence>
<evidence type="ECO:0000256" key="2">
    <source>
        <dbReference type="ARBA" id="ARBA00022676"/>
    </source>
</evidence>
<keyword evidence="6 7" id="KW-0472">Membrane</keyword>
<keyword evidence="3" id="KW-0808">Transferase</keyword>
<evidence type="ECO:0000313" key="9">
    <source>
        <dbReference type="EMBL" id="GAA4115484.1"/>
    </source>
</evidence>
<dbReference type="PANTHER" id="PTHR43867:SF2">
    <property type="entry name" value="CELLULOSE SYNTHASE CATALYTIC SUBUNIT A [UDP-FORMING]"/>
    <property type="match status" value="1"/>
</dbReference>
<keyword evidence="2" id="KW-0328">Glycosyltransferase</keyword>
<dbReference type="Proteomes" id="UP001500459">
    <property type="component" value="Unassembled WGS sequence"/>
</dbReference>
<dbReference type="CDD" id="cd06423">
    <property type="entry name" value="CESA_like"/>
    <property type="match status" value="1"/>
</dbReference>